<proteinExistence type="predicted"/>
<dbReference type="EMBL" id="LAZR01016379">
    <property type="protein sequence ID" value="KKM04788.1"/>
    <property type="molecule type" value="Genomic_DNA"/>
</dbReference>
<comment type="caution">
    <text evidence="1">The sequence shown here is derived from an EMBL/GenBank/DDBJ whole genome shotgun (WGS) entry which is preliminary data.</text>
</comment>
<protein>
    <submittedName>
        <fullName evidence="1">Uncharacterized protein</fullName>
    </submittedName>
</protein>
<organism evidence="1">
    <name type="scientific">marine sediment metagenome</name>
    <dbReference type="NCBI Taxonomy" id="412755"/>
    <lineage>
        <taxon>unclassified sequences</taxon>
        <taxon>metagenomes</taxon>
        <taxon>ecological metagenomes</taxon>
    </lineage>
</organism>
<name>A0A0F9K0T7_9ZZZZ</name>
<sequence>MPKCAMHSIQYRLWDTCPKCGEAAIDESRRDEAMKNAAGKLFKACEQARYAIRQVGTAKTPNIMNIIKRERIIRARKQILAEAEQACDEAIQLALRGE</sequence>
<dbReference type="AlphaFoldDB" id="A0A0F9K0T7"/>
<evidence type="ECO:0000313" key="1">
    <source>
        <dbReference type="EMBL" id="KKM04788.1"/>
    </source>
</evidence>
<accession>A0A0F9K0T7</accession>
<reference evidence="1" key="1">
    <citation type="journal article" date="2015" name="Nature">
        <title>Complex archaea that bridge the gap between prokaryotes and eukaryotes.</title>
        <authorList>
            <person name="Spang A."/>
            <person name="Saw J.H."/>
            <person name="Jorgensen S.L."/>
            <person name="Zaremba-Niedzwiedzka K."/>
            <person name="Martijn J."/>
            <person name="Lind A.E."/>
            <person name="van Eijk R."/>
            <person name="Schleper C."/>
            <person name="Guy L."/>
            <person name="Ettema T.J."/>
        </authorList>
    </citation>
    <scope>NUCLEOTIDE SEQUENCE</scope>
</reference>
<gene>
    <name evidence="1" type="ORF">LCGC14_1760770</name>
</gene>